<keyword evidence="4" id="KW-1185">Reference proteome</keyword>
<dbReference type="GO" id="GO:0005737">
    <property type="term" value="C:cytoplasm"/>
    <property type="evidence" value="ECO:0007669"/>
    <property type="project" value="UniProtKB-SubCell"/>
</dbReference>
<gene>
    <name evidence="3" type="ORF">LOD99_2058</name>
</gene>
<dbReference type="AlphaFoldDB" id="A0AAV7K2T2"/>
<dbReference type="GO" id="GO:1902073">
    <property type="term" value="P:positive regulation of hypoxia-inducible factor-1alpha signaling pathway"/>
    <property type="evidence" value="ECO:0007669"/>
    <property type="project" value="InterPro"/>
</dbReference>
<organism evidence="3 4">
    <name type="scientific">Oopsacas minuta</name>
    <dbReference type="NCBI Taxonomy" id="111878"/>
    <lineage>
        <taxon>Eukaryota</taxon>
        <taxon>Metazoa</taxon>
        <taxon>Porifera</taxon>
        <taxon>Hexactinellida</taxon>
        <taxon>Hexasterophora</taxon>
        <taxon>Lyssacinosida</taxon>
        <taxon>Leucopsacidae</taxon>
        <taxon>Oopsacas</taxon>
    </lineage>
</organism>
<comment type="caution">
    <text evidence="3">The sequence shown here is derived from an EMBL/GenBank/DDBJ whole genome shotgun (WGS) entry which is preliminary data.</text>
</comment>
<comment type="subcellular location">
    <subcellularLocation>
        <location evidence="1">Cytoplasm</location>
    </subcellularLocation>
</comment>
<dbReference type="InterPro" id="IPR038840">
    <property type="entry name" value="RWDD3"/>
</dbReference>
<evidence type="ECO:0000256" key="1">
    <source>
        <dbReference type="ARBA" id="ARBA00004496"/>
    </source>
</evidence>
<dbReference type="Proteomes" id="UP001165289">
    <property type="component" value="Unassembled WGS sequence"/>
</dbReference>
<protein>
    <submittedName>
        <fullName evidence="3">Uncharacterized protein</fullName>
    </submittedName>
</protein>
<keyword evidence="2" id="KW-0963">Cytoplasm</keyword>
<sequence length="282" mass="32358">MLVIIKLKQNSIKLATQTPGVSEAEWELQLEDLQAVLYTYDSSATNTQQDTPSHSISADLLNDSETIQVSITHPIYLDIILEASISKTNISPSLSVKSTNVSLTNEISEINKLIQLHLFSSLMEACIEIFEKINQNINIGHPVKLDNNLDNALDKICHYLVMKIDHMHDEKRYMKYIQNFSKQTGIFVLIIFTRKIYFILLAADRNGLDQFLQMMRTVNVDVDRKSRPCKERMMKILVENTSNKTQIPEPITIKIYKHLSKEDLSSVLLSYHLPLHLINLLF</sequence>
<dbReference type="PANTHER" id="PTHR15628">
    <property type="entry name" value="RWD DOMAIN-CONTAINING PROTEIN 3"/>
    <property type="match status" value="1"/>
</dbReference>
<evidence type="ECO:0000256" key="2">
    <source>
        <dbReference type="ARBA" id="ARBA00022490"/>
    </source>
</evidence>
<evidence type="ECO:0000313" key="3">
    <source>
        <dbReference type="EMBL" id="KAI6655559.1"/>
    </source>
</evidence>
<accession>A0AAV7K2T2</accession>
<name>A0AAV7K2T2_9METZ</name>
<evidence type="ECO:0000313" key="4">
    <source>
        <dbReference type="Proteomes" id="UP001165289"/>
    </source>
</evidence>
<proteinExistence type="predicted"/>
<dbReference type="GO" id="GO:0033235">
    <property type="term" value="P:positive regulation of protein sumoylation"/>
    <property type="evidence" value="ECO:0007669"/>
    <property type="project" value="InterPro"/>
</dbReference>
<reference evidence="3 4" key="1">
    <citation type="journal article" date="2023" name="BMC Biol.">
        <title>The compact genome of the sponge Oopsacas minuta (Hexactinellida) is lacking key metazoan core genes.</title>
        <authorList>
            <person name="Santini S."/>
            <person name="Schenkelaars Q."/>
            <person name="Jourda C."/>
            <person name="Duchesne M."/>
            <person name="Belahbib H."/>
            <person name="Rocher C."/>
            <person name="Selva M."/>
            <person name="Riesgo A."/>
            <person name="Vervoort M."/>
            <person name="Leys S.P."/>
            <person name="Kodjabachian L."/>
            <person name="Le Bivic A."/>
            <person name="Borchiellini C."/>
            <person name="Claverie J.M."/>
            <person name="Renard E."/>
        </authorList>
    </citation>
    <scope>NUCLEOTIDE SEQUENCE [LARGE SCALE GENOMIC DNA]</scope>
    <source>
        <strain evidence="3">SPO-2</strain>
    </source>
</reference>
<dbReference type="PANTHER" id="PTHR15628:SF1">
    <property type="entry name" value="RWD DOMAIN-CONTAINING PROTEIN 3"/>
    <property type="match status" value="1"/>
</dbReference>
<dbReference type="EMBL" id="JAKMXF010000188">
    <property type="protein sequence ID" value="KAI6655559.1"/>
    <property type="molecule type" value="Genomic_DNA"/>
</dbReference>